<dbReference type="GeneID" id="108680896"/>
<evidence type="ECO:0000313" key="1">
    <source>
        <dbReference type="Proteomes" id="UP000694843"/>
    </source>
</evidence>
<dbReference type="RefSeq" id="XP_018025311.1">
    <property type="nucleotide sequence ID" value="XM_018169822.2"/>
</dbReference>
<dbReference type="AlphaFoldDB" id="A0A8B7PIY7"/>
<keyword evidence="1" id="KW-1185">Reference proteome</keyword>
<accession>A0A8B7PIY7</accession>
<name>A0A8B7PIY7_HYAAZ</name>
<evidence type="ECO:0000313" key="2">
    <source>
        <dbReference type="RefSeq" id="XP_018025311.1"/>
    </source>
</evidence>
<protein>
    <submittedName>
        <fullName evidence="2">Uncharacterized protein LOC108680896 isoform X1</fullName>
    </submittedName>
</protein>
<sequence>MAGINVRGGAMLSPDRRHVRQEAVGRVVFESYAVASTGRQQQLCEAVQHCISGNDSCAASVRLNKLVQQCWTPPKPISHKSSALEESVDEAKVWKLDCNAFLSILYLRFSGGRIEQNLVELHCCQFMIKWFGTSEDLLVTASSVHNDLWTQSFVSSVLLYALVLPAEPLAFENFFKSLLCRPEPAESHPPEWLAQMLDSENSYLVLLKSLLGALNFIYNLQKLPRNWEQPSKTQSLLEAFKLYHECGSHKLILDTVEQLIDGPECICDPALRACALWLKGLVAQDNSCYTLATACYRDALASWPRLSHVIFNAYQAYERQGITSAAMNSLQLFLRGCVEAGRSDGYESFSASLLRAMLPKPSPTAARALLMAVSTRNQGYTEALEHYSALQNEPSWASEGVENCIGTERRLLLPAHLTGPQCPPRAALRSLAAIAAFKLQKIAQLEELLAADLDPDHIDATQYYESSCKHQLSILARLFRSVMRVESFLLAENHSSALKECASMVTSTMWVVPALPADHPCQELMLLAPLLIQTLVYSHLASLHLLLNNTMNANHFKRLSEQNYACLQDFRALNTVHKQSATGRSSPKNEWNRPLKRKYESLDFDSDVDFRTERGAHARRNNHAFNVHEQLLTYCDLFHSDHRLDESSLVVIIAMITFISNSLLCSQVRK</sequence>
<dbReference type="KEGG" id="hazt:108680896"/>
<gene>
    <name evidence="2" type="primary">LOC108680896</name>
</gene>
<dbReference type="OrthoDB" id="10591432at2759"/>
<organism evidence="1 2">
    <name type="scientific">Hyalella azteca</name>
    <name type="common">Amphipod</name>
    <dbReference type="NCBI Taxonomy" id="294128"/>
    <lineage>
        <taxon>Eukaryota</taxon>
        <taxon>Metazoa</taxon>
        <taxon>Ecdysozoa</taxon>
        <taxon>Arthropoda</taxon>
        <taxon>Crustacea</taxon>
        <taxon>Multicrustacea</taxon>
        <taxon>Malacostraca</taxon>
        <taxon>Eumalacostraca</taxon>
        <taxon>Peracarida</taxon>
        <taxon>Amphipoda</taxon>
        <taxon>Senticaudata</taxon>
        <taxon>Talitrida</taxon>
        <taxon>Talitroidea</taxon>
        <taxon>Hyalellidae</taxon>
        <taxon>Hyalella</taxon>
    </lineage>
</organism>
<reference evidence="2" key="1">
    <citation type="submission" date="2025-08" db="UniProtKB">
        <authorList>
            <consortium name="RefSeq"/>
        </authorList>
    </citation>
    <scope>IDENTIFICATION</scope>
    <source>
        <tissue evidence="2">Whole organism</tissue>
    </source>
</reference>
<proteinExistence type="predicted"/>
<dbReference type="Proteomes" id="UP000694843">
    <property type="component" value="Unplaced"/>
</dbReference>